<gene>
    <name evidence="9" type="ORF">TTHERM_01068050</name>
</gene>
<comment type="similarity">
    <text evidence="2">Belongs to the CDIP1/LITAF family.</text>
</comment>
<dbReference type="OrthoDB" id="5599753at2759"/>
<keyword evidence="7" id="KW-1133">Transmembrane helix</keyword>
<protein>
    <submittedName>
        <fullName evidence="9">LITAF-like zinc ribbon domain protein</fullName>
    </submittedName>
</protein>
<reference evidence="10" key="1">
    <citation type="journal article" date="2006" name="PLoS Biol.">
        <title>Macronuclear genome sequence of the ciliate Tetrahymena thermophila, a model eukaryote.</title>
        <authorList>
            <person name="Eisen J.A."/>
            <person name="Coyne R.S."/>
            <person name="Wu M."/>
            <person name="Wu D."/>
            <person name="Thiagarajan M."/>
            <person name="Wortman J.R."/>
            <person name="Badger J.H."/>
            <person name="Ren Q."/>
            <person name="Amedeo P."/>
            <person name="Jones K.M."/>
            <person name="Tallon L.J."/>
            <person name="Delcher A.L."/>
            <person name="Salzberg S.L."/>
            <person name="Silva J.C."/>
            <person name="Haas B.J."/>
            <person name="Majoros W.H."/>
            <person name="Farzad M."/>
            <person name="Carlton J.M."/>
            <person name="Smith R.K. Jr."/>
            <person name="Garg J."/>
            <person name="Pearlman R.E."/>
            <person name="Karrer K.M."/>
            <person name="Sun L."/>
            <person name="Manning G."/>
            <person name="Elde N.C."/>
            <person name="Turkewitz A.P."/>
            <person name="Asai D.J."/>
            <person name="Wilkes D.E."/>
            <person name="Wang Y."/>
            <person name="Cai H."/>
            <person name="Collins K."/>
            <person name="Stewart B.A."/>
            <person name="Lee S.R."/>
            <person name="Wilamowska K."/>
            <person name="Weinberg Z."/>
            <person name="Ruzzo W.L."/>
            <person name="Wloga D."/>
            <person name="Gaertig J."/>
            <person name="Frankel J."/>
            <person name="Tsao C.-C."/>
            <person name="Gorovsky M.A."/>
            <person name="Keeling P.J."/>
            <person name="Waller R.F."/>
            <person name="Patron N.J."/>
            <person name="Cherry J.M."/>
            <person name="Stover N.A."/>
            <person name="Krieger C.J."/>
            <person name="del Toro C."/>
            <person name="Ryder H.F."/>
            <person name="Williamson S.C."/>
            <person name="Barbeau R.A."/>
            <person name="Hamilton E.P."/>
            <person name="Orias E."/>
        </authorList>
    </citation>
    <scope>NUCLEOTIDE SEQUENCE [LARGE SCALE GENOMIC DNA]</scope>
    <source>
        <strain evidence="10">SB210</strain>
    </source>
</reference>
<evidence type="ECO:0000256" key="4">
    <source>
        <dbReference type="ARBA" id="ARBA00022833"/>
    </source>
</evidence>
<evidence type="ECO:0000256" key="3">
    <source>
        <dbReference type="ARBA" id="ARBA00022723"/>
    </source>
</evidence>
<keyword evidence="10" id="KW-1185">Reference proteome</keyword>
<dbReference type="SMART" id="SM00714">
    <property type="entry name" value="LITAF"/>
    <property type="match status" value="1"/>
</dbReference>
<evidence type="ECO:0000256" key="6">
    <source>
        <dbReference type="SAM" id="MobiDB-lite"/>
    </source>
</evidence>
<proteinExistence type="inferred from homology"/>
<evidence type="ECO:0000313" key="9">
    <source>
        <dbReference type="EMBL" id="EAR82902.1"/>
    </source>
</evidence>
<evidence type="ECO:0000256" key="1">
    <source>
        <dbReference type="ARBA" id="ARBA00004170"/>
    </source>
</evidence>
<keyword evidence="4" id="KW-0862">Zinc</keyword>
<dbReference type="PANTHER" id="PTHR23292">
    <property type="entry name" value="LIPOPOLYSACCHARIDE-INDUCED TUMOR NECROSIS FACTOR-ALPHA FACTOR"/>
    <property type="match status" value="1"/>
</dbReference>
<keyword evidence="3" id="KW-0479">Metal-binding</keyword>
<dbReference type="InterPro" id="IPR037519">
    <property type="entry name" value="LITAF_fam"/>
</dbReference>
<evidence type="ECO:0000256" key="5">
    <source>
        <dbReference type="ARBA" id="ARBA00023136"/>
    </source>
</evidence>
<accession>Q22CA5</accession>
<dbReference type="InterPro" id="IPR006629">
    <property type="entry name" value="LITAF"/>
</dbReference>
<feature type="domain" description="LITAF" evidence="8">
    <location>
        <begin position="29"/>
        <end position="112"/>
    </location>
</feature>
<dbReference type="Proteomes" id="UP000009168">
    <property type="component" value="Unassembled WGS sequence"/>
</dbReference>
<dbReference type="OMA" id="TKTHLCA"/>
<evidence type="ECO:0000259" key="8">
    <source>
        <dbReference type="PROSITE" id="PS51837"/>
    </source>
</evidence>
<dbReference type="InParanoid" id="Q22CA5"/>
<feature type="region of interest" description="Disordered" evidence="6">
    <location>
        <begin position="1"/>
        <end position="28"/>
    </location>
</feature>
<dbReference type="GO" id="GO:0008270">
    <property type="term" value="F:zinc ion binding"/>
    <property type="evidence" value="ECO:0007669"/>
    <property type="project" value="TreeGrafter"/>
</dbReference>
<dbReference type="STRING" id="312017.Q22CA5"/>
<dbReference type="Pfam" id="PF10601">
    <property type="entry name" value="zf-LITAF-like"/>
    <property type="match status" value="1"/>
</dbReference>
<feature type="transmembrane region" description="Helical" evidence="7">
    <location>
        <begin position="68"/>
        <end position="86"/>
    </location>
</feature>
<dbReference type="EMBL" id="GG662550">
    <property type="protein sequence ID" value="EAR82902.1"/>
    <property type="molecule type" value="Genomic_DNA"/>
</dbReference>
<evidence type="ECO:0000256" key="2">
    <source>
        <dbReference type="ARBA" id="ARBA00005975"/>
    </source>
</evidence>
<name>Q22CA5_TETTS</name>
<dbReference type="PANTHER" id="PTHR23292:SF6">
    <property type="entry name" value="FI16602P1-RELATED"/>
    <property type="match status" value="1"/>
</dbReference>
<comment type="subcellular location">
    <subcellularLocation>
        <location evidence="1">Membrane</location>
        <topology evidence="1">Peripheral membrane protein</topology>
    </subcellularLocation>
</comment>
<evidence type="ECO:0000256" key="7">
    <source>
        <dbReference type="SAM" id="Phobius"/>
    </source>
</evidence>
<dbReference type="GeneID" id="7827218"/>
<dbReference type="RefSeq" id="XP_001030565.1">
    <property type="nucleotide sequence ID" value="XM_001030565.2"/>
</dbReference>
<evidence type="ECO:0000313" key="10">
    <source>
        <dbReference type="Proteomes" id="UP000009168"/>
    </source>
</evidence>
<sequence>MNNNNYSQIPPPPQNQNQGYQPPMMGAPQTVQVGLPRTANSSTAPTTIQCPQCNQVGVTTVKSKMGKGTWCCVALLCFTTAILWVVPFCSENCQDKIHTCPTCQAEVGRHRYKVC</sequence>
<dbReference type="KEGG" id="tet:TTHERM_01068050"/>
<dbReference type="HOGENOM" id="CLU_095549_2_1_1"/>
<keyword evidence="5 7" id="KW-0472">Membrane</keyword>
<dbReference type="AlphaFoldDB" id="Q22CA5"/>
<organism evidence="9 10">
    <name type="scientific">Tetrahymena thermophila (strain SB210)</name>
    <dbReference type="NCBI Taxonomy" id="312017"/>
    <lineage>
        <taxon>Eukaryota</taxon>
        <taxon>Sar</taxon>
        <taxon>Alveolata</taxon>
        <taxon>Ciliophora</taxon>
        <taxon>Intramacronucleata</taxon>
        <taxon>Oligohymenophorea</taxon>
        <taxon>Hymenostomatida</taxon>
        <taxon>Tetrahymenina</taxon>
        <taxon>Tetrahymenidae</taxon>
        <taxon>Tetrahymena</taxon>
    </lineage>
</organism>
<dbReference type="GO" id="GO:0016020">
    <property type="term" value="C:membrane"/>
    <property type="evidence" value="ECO:0007669"/>
    <property type="project" value="UniProtKB-SubCell"/>
</dbReference>
<keyword evidence="7" id="KW-0812">Transmembrane</keyword>
<dbReference type="PROSITE" id="PS51837">
    <property type="entry name" value="LITAF"/>
    <property type="match status" value="1"/>
</dbReference>